<dbReference type="GO" id="GO:0000724">
    <property type="term" value="P:double-strand break repair via homologous recombination"/>
    <property type="evidence" value="ECO:0007669"/>
    <property type="project" value="TreeGrafter"/>
</dbReference>
<dbReference type="InterPro" id="IPR014001">
    <property type="entry name" value="Helicase_ATP-bd"/>
</dbReference>
<keyword evidence="13" id="KW-0347">Helicase</keyword>
<gene>
    <name evidence="13" type="ORF">SAMN05421773_106185</name>
</gene>
<dbReference type="PANTHER" id="PTHR13710:SF105">
    <property type="entry name" value="ATP-DEPENDENT DNA HELICASE Q1"/>
    <property type="match status" value="1"/>
</dbReference>
<accession>A0A1I1MC85</accession>
<dbReference type="SMART" id="SM00491">
    <property type="entry name" value="HELICc2"/>
    <property type="match status" value="1"/>
</dbReference>
<feature type="region of interest" description="Disordered" evidence="9">
    <location>
        <begin position="2013"/>
        <end position="2039"/>
    </location>
</feature>
<dbReference type="InterPro" id="IPR036388">
    <property type="entry name" value="WH-like_DNA-bd_sf"/>
</dbReference>
<organism evidence="13 14">
    <name type="scientific">Streptomyces aidingensis</name>
    <dbReference type="NCBI Taxonomy" id="910347"/>
    <lineage>
        <taxon>Bacteria</taxon>
        <taxon>Bacillati</taxon>
        <taxon>Actinomycetota</taxon>
        <taxon>Actinomycetes</taxon>
        <taxon>Kitasatosporales</taxon>
        <taxon>Streptomycetaceae</taxon>
        <taxon>Streptomyces</taxon>
    </lineage>
</organism>
<feature type="compositionally biased region" description="Basic and acidic residues" evidence="9">
    <location>
        <begin position="802"/>
        <end position="812"/>
    </location>
</feature>
<dbReference type="SMART" id="SM00479">
    <property type="entry name" value="EXOIII"/>
    <property type="match status" value="1"/>
</dbReference>
<dbReference type="GO" id="GO:0005524">
    <property type="term" value="F:ATP binding"/>
    <property type="evidence" value="ECO:0007669"/>
    <property type="project" value="UniProtKB-KW"/>
</dbReference>
<keyword evidence="5" id="KW-0238">DNA-binding</keyword>
<sequence length="2039" mass="218511">MDERQGPRRVAGAVRDVAALVTGRPGGMTAGELTQAAQARYPRLPAARVGRLLAQALEAGLLREDAGRLYPATVDSRTDEPADEPAAGSAPAAGPGARPPGLRGVAVDLESVVRTTAVEPYTERRIFQIGAVRIGTDNTWALGCPSFERFVELPDDSWEIRSDALRARHAEGRAPVEQALAELREFCEGTDLLVAHNGTTADFALLDETCARAEAPPLPGERVDSLYLAHALWPLAGSHRLGALVDTHSLNRSDLTWHDAADDARLLARLLDHAAAEYAAWDEEQRDLVASVCPDSPAWRLLGHLAGRHAGLPPGTPLGAPARVGHGEVAVFLARRMAGHPRRRITGRPRRSPIPVGEELRTNGRVDPTLLAGVLHGGTARPRPPQQQMADALHSWIGSGGPAMVEAPTGTGKSLAVLAAALDWLAGDPSRTAVVATYTKQLQNQLARDLTMLEKAVPGLLDSADVVKGSANRLSLRALTRVLADATAATAVAAAGRPGAGGGRGGRLRFLHRTAFRELAVYLLLRLIAAPGPPESWTARSVDPADLPAPFSAWCGRVLPLWLDALSQSGGDFPASGATQLSAHTDTVREALAARRLVLANHAVLLSHLEDLRALSGDVLLVADEAHLLEDAATSALTTELDYGTVESLLAEFDAWLREARAGEARDRVRAAVEELATLLDLEILPRTAGEAFDALGGTDASAVGSRAVTLTSPYGGTAGRAQVRRLLYQVRRLADVLGGTVRALAGYAQAHARTLDFFALERLHALRALADELEDAARRLITDADEVLAPVVVAGPATSPDRSRVDDAGGDREEESEPAASTGVLLPNRVVHAEELEVPQPGMRRYRFRLASSPVELPADPLWQRFLTAFPRTYYVSATLRVSGQWTFVKERLGLPDRLTTLDLPTPFRLADQAELVCFSDFPSWAEQTEGAMRTAAHQLAGLATQLTARRTDGQGWDGGALVLTTARATAGGITERLTQELRRRGHGAPVLGALTLGNARAFREFADPEDGGGFLVGTKGLWQGVDVSDERRLRLVWINKLPFAPFAAPVVEARRAAVRARAEAAEAEDPDAYATEHYYLPLAALQLRQAVGRLIRSERHRGVVVISDRKLDGHTALRRAYRRAFLGSLDGGLLRPDPVTGETGGGNVVSMHEGWARIWDFYARHGLLPAGKAAELCSPQALREQTLLPQTRQIRELELTPREMDRLRAEGGQEPAAEVLRRCALVGGLLRFADDPSAFRLKDAQRAVISAVAEGRNVLGLLPTGFGKSFTFQLPALVLPGVTLVVSPLVALMQDQALELNRSIGGAVRALIAPLRESSSRAGKTEVAEQLLGVRDHGIKLLYVSPERLCQRRFRELVREAVEAGRISRIALDEAHTVVQWDDFRPSMRRVERLLAELRHEAGLPVTALTATANRTVHAGLRQGVFGLPPDPPAGNSPAAHREATQPGVAGSLVTVRENPIRPELAVFRRSMNRSGPATVAGLVEEVADAVAGHAVFYCLTVKEVVTLHARLREYLGETRVRVRRFHGRLTAAEKGAVLTEFREAPREGEEGFAPLLVVATSAFGLGIDRDDIRTVFCVSAPTDLAALYQQLGRAGRDVAGAGAAAGPRAPANTALSLLTTRGLRTVSFLTGQDLPPPLLTRMGRAVLRCGTVLDAVGLADDLIGQDLAEGRIGEAQARSSRTAESYATGVMRVLAALADTGALSDLGDFPPECAVRPGELPAREPEAQGNGQAVDAVVHQVVASVLDLPARRPAGGGGLHRGRLDVAALDRRLAARVAGYRDLADSPAGTWQLLADLHDRGLLDVSAAPSQHWVTGIEIHRRDLPPGFLDRLSGRRHRAAEEIAVLEDFHTDTSTCAHRKFADYFGVAELPEGCCTTAANRCSACWDSGQWPPGESEPATGRALRTARPRPAAGGLDTAHGQQRLDDQVLRLVWAMRRGVHANDVSRTLRGEDSYYLPGRGGRGRRVPVPRQLVTSRFFGARADVSTRDVQASLERLAARGQVALEGTRWSVRRSTGSGPTAGSAVPAPARRGAQA</sequence>
<dbReference type="EMBL" id="FOLM01000006">
    <property type="protein sequence ID" value="SFC82805.1"/>
    <property type="molecule type" value="Genomic_DNA"/>
</dbReference>
<dbReference type="CDD" id="cd06127">
    <property type="entry name" value="DEDDh"/>
    <property type="match status" value="1"/>
</dbReference>
<feature type="region of interest" description="Disordered" evidence="9">
    <location>
        <begin position="74"/>
        <end position="101"/>
    </location>
</feature>
<dbReference type="InterPro" id="IPR013520">
    <property type="entry name" value="Ribonucl_H"/>
</dbReference>
<evidence type="ECO:0000256" key="4">
    <source>
        <dbReference type="ARBA" id="ARBA00022840"/>
    </source>
</evidence>
<feature type="domain" description="Helicase ATP-binding" evidence="10">
    <location>
        <begin position="1251"/>
        <end position="1433"/>
    </location>
</feature>
<proteinExistence type="inferred from homology"/>
<evidence type="ECO:0000259" key="11">
    <source>
        <dbReference type="PROSITE" id="PS51193"/>
    </source>
</evidence>
<evidence type="ECO:0000256" key="7">
    <source>
        <dbReference type="ARBA" id="ARBA00034617"/>
    </source>
</evidence>
<dbReference type="GO" id="GO:0043138">
    <property type="term" value="F:3'-5' DNA helicase activity"/>
    <property type="evidence" value="ECO:0007669"/>
    <property type="project" value="UniProtKB-EC"/>
</dbReference>
<dbReference type="GO" id="GO:0003677">
    <property type="term" value="F:DNA binding"/>
    <property type="evidence" value="ECO:0007669"/>
    <property type="project" value="UniProtKB-KW"/>
</dbReference>
<dbReference type="PANTHER" id="PTHR13710">
    <property type="entry name" value="DNA HELICASE RECQ FAMILY MEMBER"/>
    <property type="match status" value="1"/>
</dbReference>
<comment type="catalytic activity">
    <reaction evidence="7">
        <text>Couples ATP hydrolysis with the unwinding of duplex DNA by translocating in the 3'-5' direction.</text>
        <dbReference type="EC" id="5.6.2.4"/>
    </reaction>
</comment>
<dbReference type="Pfam" id="PF00270">
    <property type="entry name" value="DEAD"/>
    <property type="match status" value="2"/>
</dbReference>
<dbReference type="STRING" id="910347.SAMN05421773_106185"/>
<dbReference type="SMART" id="SM00488">
    <property type="entry name" value="DEXDc2"/>
    <property type="match status" value="1"/>
</dbReference>
<dbReference type="GO" id="GO:0004527">
    <property type="term" value="F:exonuclease activity"/>
    <property type="evidence" value="ECO:0007669"/>
    <property type="project" value="UniProtKB-ARBA"/>
</dbReference>
<dbReference type="Pfam" id="PF00929">
    <property type="entry name" value="RNase_T"/>
    <property type="match status" value="1"/>
</dbReference>
<keyword evidence="14" id="KW-1185">Reference proteome</keyword>
<dbReference type="Gene3D" id="1.10.10.10">
    <property type="entry name" value="Winged helix-like DNA-binding domain superfamily/Winged helix DNA-binding domain"/>
    <property type="match status" value="1"/>
</dbReference>
<evidence type="ECO:0000259" key="10">
    <source>
        <dbReference type="PROSITE" id="PS51192"/>
    </source>
</evidence>
<feature type="domain" description="Helicase C-terminal" evidence="12">
    <location>
        <begin position="1485"/>
        <end position="1667"/>
    </location>
</feature>
<dbReference type="Proteomes" id="UP000199207">
    <property type="component" value="Unassembled WGS sequence"/>
</dbReference>
<comment type="similarity">
    <text evidence="1">Belongs to the helicase family. RecQ subfamily.</text>
</comment>
<evidence type="ECO:0000256" key="9">
    <source>
        <dbReference type="SAM" id="MobiDB-lite"/>
    </source>
</evidence>
<dbReference type="GO" id="GO:0016818">
    <property type="term" value="F:hydrolase activity, acting on acid anhydrides, in phosphorus-containing anhydrides"/>
    <property type="evidence" value="ECO:0007669"/>
    <property type="project" value="InterPro"/>
</dbReference>
<dbReference type="InterPro" id="IPR006555">
    <property type="entry name" value="ATP-dep_Helicase_C"/>
</dbReference>
<dbReference type="PROSITE" id="PS51194">
    <property type="entry name" value="HELICASE_CTER"/>
    <property type="match status" value="1"/>
</dbReference>
<dbReference type="SMART" id="SM00487">
    <property type="entry name" value="DEXDc"/>
    <property type="match status" value="2"/>
</dbReference>
<evidence type="ECO:0000256" key="8">
    <source>
        <dbReference type="ARBA" id="ARBA00034808"/>
    </source>
</evidence>
<dbReference type="InterPro" id="IPR027417">
    <property type="entry name" value="P-loop_NTPase"/>
</dbReference>
<dbReference type="InterPro" id="IPR036397">
    <property type="entry name" value="RNaseH_sf"/>
</dbReference>
<feature type="compositionally biased region" description="Low complexity" evidence="9">
    <location>
        <begin position="84"/>
        <end position="101"/>
    </location>
</feature>
<keyword evidence="6" id="KW-0413">Isomerase</keyword>
<reference evidence="13 14" key="1">
    <citation type="submission" date="2016-10" db="EMBL/GenBank/DDBJ databases">
        <authorList>
            <person name="de Groot N.N."/>
        </authorList>
    </citation>
    <scope>NUCLEOTIDE SEQUENCE [LARGE SCALE GENOMIC DNA]</scope>
    <source>
        <strain evidence="13 14">CGMCC 4.5739</strain>
    </source>
</reference>
<evidence type="ECO:0000256" key="5">
    <source>
        <dbReference type="ARBA" id="ARBA00023125"/>
    </source>
</evidence>
<dbReference type="EC" id="5.6.2.4" evidence="8"/>
<evidence type="ECO:0000256" key="1">
    <source>
        <dbReference type="ARBA" id="ARBA00005446"/>
    </source>
</evidence>
<evidence type="ECO:0000256" key="3">
    <source>
        <dbReference type="ARBA" id="ARBA00022801"/>
    </source>
</evidence>
<feature type="domain" description="Helicase ATP-binding" evidence="11">
    <location>
        <begin position="372"/>
        <end position="683"/>
    </location>
</feature>
<dbReference type="GO" id="GO:0009378">
    <property type="term" value="F:four-way junction helicase activity"/>
    <property type="evidence" value="ECO:0007669"/>
    <property type="project" value="TreeGrafter"/>
</dbReference>
<dbReference type="InterPro" id="IPR006554">
    <property type="entry name" value="Helicase-like_DEXD_c2"/>
</dbReference>
<dbReference type="CDD" id="cd17920">
    <property type="entry name" value="DEXHc_RecQ"/>
    <property type="match status" value="1"/>
</dbReference>
<protein>
    <recommendedName>
        <fullName evidence="8">DNA 3'-5' helicase</fullName>
        <ecNumber evidence="8">5.6.2.4</ecNumber>
    </recommendedName>
</protein>
<evidence type="ECO:0000313" key="13">
    <source>
        <dbReference type="EMBL" id="SFC82805.1"/>
    </source>
</evidence>
<dbReference type="SUPFAM" id="SSF52540">
    <property type="entry name" value="P-loop containing nucleoside triphosphate hydrolases"/>
    <property type="match status" value="3"/>
</dbReference>
<dbReference type="Pfam" id="PF13307">
    <property type="entry name" value="Helicase_C_2"/>
    <property type="match status" value="1"/>
</dbReference>
<dbReference type="Gene3D" id="3.30.420.10">
    <property type="entry name" value="Ribonuclease H-like superfamily/Ribonuclease H"/>
    <property type="match status" value="1"/>
</dbReference>
<dbReference type="InterPro" id="IPR011545">
    <property type="entry name" value="DEAD/DEAH_box_helicase_dom"/>
</dbReference>
<keyword evidence="3" id="KW-0378">Hydrolase</keyword>
<dbReference type="InterPro" id="IPR014013">
    <property type="entry name" value="Helic_SF1/SF2_ATP-bd_DinG/Rad3"/>
</dbReference>
<dbReference type="InterPro" id="IPR001650">
    <property type="entry name" value="Helicase_C-like"/>
</dbReference>
<keyword evidence="4" id="KW-0067">ATP-binding</keyword>
<dbReference type="PROSITE" id="PS51193">
    <property type="entry name" value="HELICASE_ATP_BIND_2"/>
    <property type="match status" value="1"/>
</dbReference>
<evidence type="ECO:0000313" key="14">
    <source>
        <dbReference type="Proteomes" id="UP000199207"/>
    </source>
</evidence>
<evidence type="ECO:0000256" key="2">
    <source>
        <dbReference type="ARBA" id="ARBA00022741"/>
    </source>
</evidence>
<dbReference type="Pfam" id="PF00271">
    <property type="entry name" value="Helicase_C"/>
    <property type="match status" value="1"/>
</dbReference>
<dbReference type="GO" id="GO:0005737">
    <property type="term" value="C:cytoplasm"/>
    <property type="evidence" value="ECO:0007669"/>
    <property type="project" value="TreeGrafter"/>
</dbReference>
<dbReference type="GO" id="GO:0005694">
    <property type="term" value="C:chromosome"/>
    <property type="evidence" value="ECO:0007669"/>
    <property type="project" value="TreeGrafter"/>
</dbReference>
<keyword evidence="2" id="KW-0547">Nucleotide-binding</keyword>
<name>A0A1I1MC85_9ACTN</name>
<evidence type="ECO:0000256" key="6">
    <source>
        <dbReference type="ARBA" id="ARBA00023235"/>
    </source>
</evidence>
<evidence type="ECO:0000259" key="12">
    <source>
        <dbReference type="PROSITE" id="PS51194"/>
    </source>
</evidence>
<dbReference type="InterPro" id="IPR012337">
    <property type="entry name" value="RNaseH-like_sf"/>
</dbReference>
<dbReference type="SMART" id="SM00490">
    <property type="entry name" value="HELICc"/>
    <property type="match status" value="1"/>
</dbReference>
<dbReference type="SUPFAM" id="SSF53098">
    <property type="entry name" value="Ribonuclease H-like"/>
    <property type="match status" value="1"/>
</dbReference>
<dbReference type="Gene3D" id="3.40.50.300">
    <property type="entry name" value="P-loop containing nucleotide triphosphate hydrolases"/>
    <property type="match status" value="4"/>
</dbReference>
<dbReference type="PROSITE" id="PS51192">
    <property type="entry name" value="HELICASE_ATP_BIND_1"/>
    <property type="match status" value="1"/>
</dbReference>
<feature type="region of interest" description="Disordered" evidence="9">
    <location>
        <begin position="799"/>
        <end position="822"/>
    </location>
</feature>